<sequence>MKITRTDPVYVQPQSQRKAGATPAPQPQASQGEARISATAQTINQARVELASTSDVDMEKVNQIRQAISEGRLELDMDALSQAILDMHRR</sequence>
<comment type="function">
    <text evidence="7">Responsible for the coupling of flagellin expression to flagellar assembly by preventing expression of the flagellin genes when a component of the middle class of proteins is defective. It negatively regulates flagellar genes by inhibiting the activity of FliA by directly binding to FliA.</text>
</comment>
<dbReference type="AlphaFoldDB" id="A0A2X4NBN8"/>
<dbReference type="KEGG" id="acav:VI35_02060"/>
<dbReference type="RefSeq" id="WP_041211822.1">
    <property type="nucleotide sequence ID" value="NZ_AP024402.1"/>
</dbReference>
<evidence type="ECO:0000259" key="10">
    <source>
        <dbReference type="Pfam" id="PF04316"/>
    </source>
</evidence>
<dbReference type="InterPro" id="IPR007412">
    <property type="entry name" value="FlgM"/>
</dbReference>
<evidence type="ECO:0000256" key="2">
    <source>
        <dbReference type="ARBA" id="ARBA00017823"/>
    </source>
</evidence>
<dbReference type="Proteomes" id="UP000737420">
    <property type="component" value="Unassembled WGS sequence"/>
</dbReference>
<dbReference type="OrthoDB" id="6401214at2"/>
<dbReference type="GeneID" id="48820763"/>
<reference evidence="14" key="2">
    <citation type="submission" date="2022-09" db="EMBL/GenBank/DDBJ databases">
        <title>Intensive care unit water sources are persistently colonized with multi-drug resistant bacteria and are the site of extensive horizontal gene transfer of antibiotic resistance genes.</title>
        <authorList>
            <person name="Diorio-Toth L."/>
        </authorList>
    </citation>
    <scope>NUCLEOTIDE SEQUENCE</scope>
    <source>
        <strain evidence="13">GD03710</strain>
        <strain evidence="14">GD03796</strain>
    </source>
</reference>
<protein>
    <recommendedName>
        <fullName evidence="2">Negative regulator of flagellin synthesis</fullName>
    </recommendedName>
    <alternativeName>
        <fullName evidence="8">Anti-sigma-28 factor</fullName>
    </alternativeName>
</protein>
<dbReference type="Proteomes" id="UP001160758">
    <property type="component" value="Unassembled WGS sequence"/>
</dbReference>
<comment type="similarity">
    <text evidence="1">Belongs to the FlgM family.</text>
</comment>
<evidence type="ECO:0000313" key="16">
    <source>
        <dbReference type="Proteomes" id="UP001160758"/>
    </source>
</evidence>
<gene>
    <name evidence="14" type="primary">flgM</name>
    <name evidence="11" type="ORF">KAM351_03460</name>
    <name evidence="12" type="ORF">KAM382_06330</name>
    <name evidence="14" type="ORF">N5I07_19705</name>
    <name evidence="13" type="ORF">N5I20_05935</name>
</gene>
<dbReference type="Proteomes" id="UP000886934">
    <property type="component" value="Unassembled WGS sequence"/>
</dbReference>
<evidence type="ECO:0000256" key="5">
    <source>
        <dbReference type="ARBA" id="ARBA00023015"/>
    </source>
</evidence>
<feature type="domain" description="Anti-sigma-28 factor FlgM C-terminal" evidence="10">
    <location>
        <begin position="35"/>
        <end position="86"/>
    </location>
</feature>
<organism evidence="14 16">
    <name type="scientific">Aeromonas caviae</name>
    <name type="common">Aeromonas punctata</name>
    <dbReference type="NCBI Taxonomy" id="648"/>
    <lineage>
        <taxon>Bacteria</taxon>
        <taxon>Pseudomonadati</taxon>
        <taxon>Pseudomonadota</taxon>
        <taxon>Gammaproteobacteria</taxon>
        <taxon>Aeromonadales</taxon>
        <taxon>Aeromonadaceae</taxon>
        <taxon>Aeromonas</taxon>
    </lineage>
</organism>
<evidence type="ECO:0000256" key="7">
    <source>
        <dbReference type="ARBA" id="ARBA00024739"/>
    </source>
</evidence>
<keyword evidence="6" id="KW-0804">Transcription</keyword>
<keyword evidence="4" id="KW-1005">Bacterial flagellum biogenesis</keyword>
<evidence type="ECO:0000313" key="14">
    <source>
        <dbReference type="EMBL" id="MDH1899745.1"/>
    </source>
</evidence>
<dbReference type="NCBIfam" id="TIGR03824">
    <property type="entry name" value="FlgM_jcvi"/>
    <property type="match status" value="1"/>
</dbReference>
<evidence type="ECO:0000313" key="12">
    <source>
        <dbReference type="EMBL" id="GJB90572.1"/>
    </source>
</evidence>
<dbReference type="EMBL" id="JAOCFT010000001">
    <property type="protein sequence ID" value="MDH1899745.1"/>
    <property type="molecule type" value="Genomic_DNA"/>
</dbReference>
<evidence type="ECO:0000256" key="3">
    <source>
        <dbReference type="ARBA" id="ARBA00022491"/>
    </source>
</evidence>
<reference evidence="11 15" key="1">
    <citation type="submission" date="2021-07" db="EMBL/GenBank/DDBJ databases">
        <title>Draft genome sequence of carbapenem-resistant Aeromonas spp. in Japan.</title>
        <authorList>
            <person name="Maehana S."/>
            <person name="Suzuki M."/>
            <person name="Kitasato H."/>
        </authorList>
    </citation>
    <scope>NUCLEOTIDE SEQUENCE</scope>
    <source>
        <strain evidence="11">KAM351</strain>
        <strain evidence="12 15">KAM382</strain>
    </source>
</reference>
<dbReference type="EMBL" id="JAOCIZ010000016">
    <property type="protein sequence ID" value="MDH1504595.1"/>
    <property type="molecule type" value="Genomic_DNA"/>
</dbReference>
<proteinExistence type="inferred from homology"/>
<evidence type="ECO:0000313" key="11">
    <source>
        <dbReference type="EMBL" id="GJA61735.1"/>
    </source>
</evidence>
<keyword evidence="5" id="KW-0805">Transcription regulation</keyword>
<keyword evidence="14" id="KW-0966">Cell projection</keyword>
<dbReference type="InterPro" id="IPR031316">
    <property type="entry name" value="FlgM_C"/>
</dbReference>
<dbReference type="EMBL" id="BPOP01000003">
    <property type="protein sequence ID" value="GJB90572.1"/>
    <property type="molecule type" value="Genomic_DNA"/>
</dbReference>
<name>A0A2X4NBN8_AERCA</name>
<evidence type="ECO:0000256" key="6">
    <source>
        <dbReference type="ARBA" id="ARBA00023163"/>
    </source>
</evidence>
<evidence type="ECO:0000256" key="1">
    <source>
        <dbReference type="ARBA" id="ARBA00005322"/>
    </source>
</evidence>
<evidence type="ECO:0000256" key="4">
    <source>
        <dbReference type="ARBA" id="ARBA00022795"/>
    </source>
</evidence>
<keyword evidence="14" id="KW-0969">Cilium</keyword>
<feature type="region of interest" description="Disordered" evidence="9">
    <location>
        <begin position="1"/>
        <end position="36"/>
    </location>
</feature>
<comment type="caution">
    <text evidence="14">The sequence shown here is derived from an EMBL/GenBank/DDBJ whole genome shotgun (WGS) entry which is preliminary data.</text>
</comment>
<evidence type="ECO:0000256" key="8">
    <source>
        <dbReference type="ARBA" id="ARBA00030117"/>
    </source>
</evidence>
<evidence type="ECO:0000313" key="13">
    <source>
        <dbReference type="EMBL" id="MDH1504595.1"/>
    </source>
</evidence>
<dbReference type="GO" id="GO:0044781">
    <property type="term" value="P:bacterial-type flagellum organization"/>
    <property type="evidence" value="ECO:0007669"/>
    <property type="project" value="UniProtKB-KW"/>
</dbReference>
<keyword evidence="14" id="KW-0282">Flagellum</keyword>
<dbReference type="InterPro" id="IPR035890">
    <property type="entry name" value="Anti-sigma-28_factor_FlgM_sf"/>
</dbReference>
<dbReference type="EMBL" id="BPNN01000003">
    <property type="protein sequence ID" value="GJA61735.1"/>
    <property type="molecule type" value="Genomic_DNA"/>
</dbReference>
<accession>A0A2X4NBN8</accession>
<dbReference type="Proteomes" id="UP001161704">
    <property type="component" value="Unassembled WGS sequence"/>
</dbReference>
<dbReference type="Pfam" id="PF04316">
    <property type="entry name" value="FlgM"/>
    <property type="match status" value="1"/>
</dbReference>
<evidence type="ECO:0000256" key="9">
    <source>
        <dbReference type="SAM" id="MobiDB-lite"/>
    </source>
</evidence>
<evidence type="ECO:0000313" key="15">
    <source>
        <dbReference type="Proteomes" id="UP000737420"/>
    </source>
</evidence>
<dbReference type="SUPFAM" id="SSF101498">
    <property type="entry name" value="Anti-sigma factor FlgM"/>
    <property type="match status" value="1"/>
</dbReference>
<keyword evidence="3" id="KW-0678">Repressor</keyword>
<dbReference type="GO" id="GO:0045892">
    <property type="term" value="P:negative regulation of DNA-templated transcription"/>
    <property type="evidence" value="ECO:0007669"/>
    <property type="project" value="InterPro"/>
</dbReference>